<dbReference type="PROSITE" id="PS50048">
    <property type="entry name" value="ZN2_CY6_FUNGAL_2"/>
    <property type="match status" value="1"/>
</dbReference>
<reference evidence="3 4" key="1">
    <citation type="submission" date="2014-06" db="EMBL/GenBank/DDBJ databases">
        <title>Evolutionary Origins and Diversification of the Mycorrhizal Mutualists.</title>
        <authorList>
            <consortium name="DOE Joint Genome Institute"/>
            <consortium name="Mycorrhizal Genomics Consortium"/>
            <person name="Kohler A."/>
            <person name="Kuo A."/>
            <person name="Nagy L.G."/>
            <person name="Floudas D."/>
            <person name="Copeland A."/>
            <person name="Barry K.W."/>
            <person name="Cichocki N."/>
            <person name="Veneault-Fourrey C."/>
            <person name="LaButti K."/>
            <person name="Lindquist E.A."/>
            <person name="Lipzen A."/>
            <person name="Lundell T."/>
            <person name="Morin E."/>
            <person name="Murat C."/>
            <person name="Riley R."/>
            <person name="Ohm R."/>
            <person name="Sun H."/>
            <person name="Tunlid A."/>
            <person name="Henrissat B."/>
            <person name="Grigoriev I.V."/>
            <person name="Hibbett D.S."/>
            <person name="Martin F."/>
        </authorList>
    </citation>
    <scope>NUCLEOTIDE SEQUENCE [LARGE SCALE GENOMIC DNA]</scope>
    <source>
        <strain evidence="3 4">FD-325 SS-3</strain>
    </source>
</reference>
<dbReference type="Pfam" id="PF00172">
    <property type="entry name" value="Zn_clus"/>
    <property type="match status" value="1"/>
</dbReference>
<dbReference type="Proteomes" id="UP000053263">
    <property type="component" value="Unassembled WGS sequence"/>
</dbReference>
<feature type="domain" description="Zn(2)-C6 fungal-type" evidence="2">
    <location>
        <begin position="389"/>
        <end position="424"/>
    </location>
</feature>
<dbReference type="AlphaFoldDB" id="A0A0C9SK54"/>
<dbReference type="InterPro" id="IPR001138">
    <property type="entry name" value="Zn2Cys6_DnaBD"/>
</dbReference>
<dbReference type="HOGENOM" id="CLU_559118_0_0_1"/>
<feature type="compositionally biased region" description="Basic and acidic residues" evidence="1">
    <location>
        <begin position="426"/>
        <end position="449"/>
    </location>
</feature>
<dbReference type="EMBL" id="KN832582">
    <property type="protein sequence ID" value="KII83141.1"/>
    <property type="molecule type" value="Genomic_DNA"/>
</dbReference>
<evidence type="ECO:0000256" key="1">
    <source>
        <dbReference type="SAM" id="MobiDB-lite"/>
    </source>
</evidence>
<dbReference type="SMART" id="SM00066">
    <property type="entry name" value="GAL4"/>
    <property type="match status" value="1"/>
</dbReference>
<dbReference type="CDD" id="cd00067">
    <property type="entry name" value="GAL4"/>
    <property type="match status" value="1"/>
</dbReference>
<name>A0A0C9SK54_PLICR</name>
<proteinExistence type="predicted"/>
<sequence>MEFYLYQGSSPYYHGEGTNFAQHEQFASSSYQYPLHLKRADAFMESCHNGGESSNYSSMADPSFAAQTFALFSTPVLMSEEDAEFYRLYSQPVYIPDNDPADVEGLVDDQHNQLRYEFLLSERRASHDFDISLPPPATIDHSSSSLIPQNPPILQHAPVHAPYASDWTLNSQGTAWNIEPCCPPVACPPAVGCNEESIPVPPHMIVASQQRSAEQCAEHAVDIHGEPLMGSLQLPEGMQRVHYLNAGGPPLSQFGRAAFSSLADMRHDHQQPIKAENCDPADVHFSDNKNMLPKPPISKAKLQRLLNANKTHRTLVTAANKTHRTLAPAGDIYHHPVVECSTSPRDHHSSRNGRKSKSLPMRRPSCSASPRHLSPLPRLRVLVKKPMLACLFCRGRKIACRPPAPESKDKSCNQCLRRNLTCEYPKESRRGMRKRKEDGTKDAVSKDATNDAPLSPNADGTASLDPPLSDTAVASDPLISVDEGIGSG</sequence>
<dbReference type="OrthoDB" id="39175at2759"/>
<accession>A0A0C9SK54</accession>
<evidence type="ECO:0000259" key="2">
    <source>
        <dbReference type="PROSITE" id="PS50048"/>
    </source>
</evidence>
<dbReference type="SUPFAM" id="SSF57701">
    <property type="entry name" value="Zn2/Cys6 DNA-binding domain"/>
    <property type="match status" value="1"/>
</dbReference>
<feature type="region of interest" description="Disordered" evidence="1">
    <location>
        <begin position="337"/>
        <end position="373"/>
    </location>
</feature>
<keyword evidence="4" id="KW-1185">Reference proteome</keyword>
<evidence type="ECO:0000313" key="4">
    <source>
        <dbReference type="Proteomes" id="UP000053263"/>
    </source>
</evidence>
<dbReference type="InterPro" id="IPR036864">
    <property type="entry name" value="Zn2-C6_fun-type_DNA-bd_sf"/>
</dbReference>
<gene>
    <name evidence="3" type="ORF">PLICRDRAFT_180699</name>
</gene>
<feature type="region of interest" description="Disordered" evidence="1">
    <location>
        <begin position="426"/>
        <end position="488"/>
    </location>
</feature>
<organism evidence="3 4">
    <name type="scientific">Plicaturopsis crispa FD-325 SS-3</name>
    <dbReference type="NCBI Taxonomy" id="944288"/>
    <lineage>
        <taxon>Eukaryota</taxon>
        <taxon>Fungi</taxon>
        <taxon>Dikarya</taxon>
        <taxon>Basidiomycota</taxon>
        <taxon>Agaricomycotina</taxon>
        <taxon>Agaricomycetes</taxon>
        <taxon>Agaricomycetidae</taxon>
        <taxon>Amylocorticiales</taxon>
        <taxon>Amylocorticiaceae</taxon>
        <taxon>Plicatura</taxon>
        <taxon>Plicaturopsis crispa</taxon>
    </lineage>
</organism>
<dbReference type="GO" id="GO:0000981">
    <property type="term" value="F:DNA-binding transcription factor activity, RNA polymerase II-specific"/>
    <property type="evidence" value="ECO:0007669"/>
    <property type="project" value="InterPro"/>
</dbReference>
<evidence type="ECO:0000313" key="3">
    <source>
        <dbReference type="EMBL" id="KII83141.1"/>
    </source>
</evidence>
<dbReference type="Gene3D" id="4.10.240.10">
    <property type="entry name" value="Zn(2)-C6 fungal-type DNA-binding domain"/>
    <property type="match status" value="1"/>
</dbReference>
<protein>
    <recommendedName>
        <fullName evidence="2">Zn(2)-C6 fungal-type domain-containing protein</fullName>
    </recommendedName>
</protein>
<dbReference type="GO" id="GO:0008270">
    <property type="term" value="F:zinc ion binding"/>
    <property type="evidence" value="ECO:0007669"/>
    <property type="project" value="InterPro"/>
</dbReference>
<dbReference type="PROSITE" id="PS00463">
    <property type="entry name" value="ZN2_CY6_FUNGAL_1"/>
    <property type="match status" value="1"/>
</dbReference>